<dbReference type="PANTHER" id="PTHR22931:SF9">
    <property type="entry name" value="PYRUVATE, PHOSPHATE DIKINASE 1, CHLOROPLASTIC"/>
    <property type="match status" value="1"/>
</dbReference>
<feature type="domain" description="PEP-utilising enzyme mobile" evidence="1">
    <location>
        <begin position="395"/>
        <end position="464"/>
    </location>
</feature>
<dbReference type="InterPro" id="IPR013815">
    <property type="entry name" value="ATP_grasp_subdomain_1"/>
</dbReference>
<comment type="caution">
    <text evidence="3">The sequence shown here is derived from an EMBL/GenBank/DDBJ whole genome shotgun (WGS) entry which is preliminary data.</text>
</comment>
<keyword evidence="3" id="KW-0808">Transferase</keyword>
<dbReference type="InterPro" id="IPR036637">
    <property type="entry name" value="Phosphohistidine_dom_sf"/>
</dbReference>
<dbReference type="NCBIfam" id="NF004531">
    <property type="entry name" value="PRK05878.1"/>
    <property type="match status" value="1"/>
</dbReference>
<dbReference type="Pfam" id="PF01326">
    <property type="entry name" value="PPDK_N"/>
    <property type="match status" value="1"/>
</dbReference>
<dbReference type="PANTHER" id="PTHR22931">
    <property type="entry name" value="PHOSPHOENOLPYRUVATE DIKINASE-RELATED"/>
    <property type="match status" value="1"/>
</dbReference>
<evidence type="ECO:0000313" key="4">
    <source>
        <dbReference type="Proteomes" id="UP001141659"/>
    </source>
</evidence>
<name>A0AAW5T0B8_9MYCO</name>
<dbReference type="GO" id="GO:0005524">
    <property type="term" value="F:ATP binding"/>
    <property type="evidence" value="ECO:0007669"/>
    <property type="project" value="InterPro"/>
</dbReference>
<sequence length="552" mass="57834">MRPNAGTTSDVGAVPHLDEDYVVLLDGSARGSRNTLGNKGFGINLMRGLGLPVPPAFCVSTDVCAALMAGDEDVLDRIWPDVLDKLCRLEAETSRTFGHGPRPLLLSVRSGAAQSMPGMLDTVLDLGLDDEVERSLAAHTPPGFAADTRSRFQTMYRRIVLGADASAVIPDDPFVQLRGAIEAVLASWHSPRAEAYRAHQGLADNAGTAVVVQAMVFGNLGEDSGTGVLFSRNPATGADEPLGEWLPGAQGEDVVSGTSDCLPLDALRAAQPRVFSELIAAADQLEQLDRDVQDIEFTVEAGRLWLLQTRVAKRSPQAAVRLALKFRGAGLIDDAEAVRRVTPEQVRTLLSPALQPETRLAAKLLASGLPAGPGIASGTAYVDIDDALDAADAGEDVILVRTSTSPDDVAGMMASRAIVTELDGTTSHAAVVSRELGRPAVVGCGAGVAAALDGKVVTVDGGEGEVREGALKLTAWSERDHPDLTALAALAHSVSPLRAHATGTHPVLTDADTAEVRDALASGRTDVVCDRPLVAMLTAIQLADQYRRSDDG</sequence>
<dbReference type="RefSeq" id="WP_081814219.1">
    <property type="nucleotide sequence ID" value="NZ_JACKVC010000010.1"/>
</dbReference>
<reference evidence="3" key="2">
    <citation type="journal article" date="2022" name="BMC Genomics">
        <title>Comparative genome analysis of mycobacteria focusing on tRNA and non-coding RNA.</title>
        <authorList>
            <person name="Behra P.R.K."/>
            <person name="Pettersson B.M.F."/>
            <person name="Ramesh M."/>
            <person name="Das S."/>
            <person name="Dasgupta S."/>
            <person name="Kirsebom L.A."/>
        </authorList>
    </citation>
    <scope>NUCLEOTIDE SEQUENCE</scope>
    <source>
        <strain evidence="3">DSM 44242</strain>
    </source>
</reference>
<dbReference type="InterPro" id="IPR008279">
    <property type="entry name" value="PEP-util_enz_mobile_dom"/>
</dbReference>
<dbReference type="GO" id="GO:0016301">
    <property type="term" value="F:kinase activity"/>
    <property type="evidence" value="ECO:0007669"/>
    <property type="project" value="InterPro"/>
</dbReference>
<accession>A0AAW5T0B8</accession>
<dbReference type="Gene3D" id="3.30.470.20">
    <property type="entry name" value="ATP-grasp fold, B domain"/>
    <property type="match status" value="1"/>
</dbReference>
<dbReference type="GO" id="GO:0050242">
    <property type="term" value="F:pyruvate, phosphate dikinase activity"/>
    <property type="evidence" value="ECO:0007669"/>
    <property type="project" value="UniProtKB-EC"/>
</dbReference>
<dbReference type="Proteomes" id="UP001141659">
    <property type="component" value="Unassembled WGS sequence"/>
</dbReference>
<dbReference type="InterPro" id="IPR002192">
    <property type="entry name" value="PPDK_AMP/ATP-bd"/>
</dbReference>
<evidence type="ECO:0000259" key="2">
    <source>
        <dbReference type="Pfam" id="PF01326"/>
    </source>
</evidence>
<dbReference type="Gene3D" id="3.50.30.10">
    <property type="entry name" value="Phosphohistidine domain"/>
    <property type="match status" value="1"/>
</dbReference>
<keyword evidence="3" id="KW-0670">Pyruvate</keyword>
<dbReference type="Gene3D" id="3.30.1490.20">
    <property type="entry name" value="ATP-grasp fold, A domain"/>
    <property type="match status" value="1"/>
</dbReference>
<dbReference type="Pfam" id="PF00391">
    <property type="entry name" value="PEP-utilizers"/>
    <property type="match status" value="1"/>
</dbReference>
<proteinExistence type="predicted"/>
<dbReference type="SUPFAM" id="SSF56059">
    <property type="entry name" value="Glutathione synthetase ATP-binding domain-like"/>
    <property type="match status" value="1"/>
</dbReference>
<dbReference type="AlphaFoldDB" id="A0AAW5T0B8"/>
<reference evidence="3" key="1">
    <citation type="submission" date="2020-07" db="EMBL/GenBank/DDBJ databases">
        <authorList>
            <person name="Pettersson B.M.F."/>
            <person name="Behra P.R.K."/>
            <person name="Ramesh M."/>
            <person name="Das S."/>
            <person name="Dasgupta S."/>
            <person name="Kirsebom L.A."/>
        </authorList>
    </citation>
    <scope>NUCLEOTIDE SEQUENCE</scope>
    <source>
        <strain evidence="3">DSM 44242</strain>
    </source>
</reference>
<evidence type="ECO:0000313" key="3">
    <source>
        <dbReference type="EMBL" id="MCV7387993.1"/>
    </source>
</evidence>
<organism evidence="3 4">
    <name type="scientific">Mycolicibacterium porcinum</name>
    <dbReference type="NCBI Taxonomy" id="39693"/>
    <lineage>
        <taxon>Bacteria</taxon>
        <taxon>Bacillati</taxon>
        <taxon>Actinomycetota</taxon>
        <taxon>Actinomycetes</taxon>
        <taxon>Mycobacteriales</taxon>
        <taxon>Mycobacteriaceae</taxon>
        <taxon>Mycolicibacterium</taxon>
    </lineage>
</organism>
<protein>
    <submittedName>
        <fullName evidence="3">Pyruvate, phosphate dikinase</fullName>
        <ecNumber evidence="3">2.7.9.1</ecNumber>
    </submittedName>
</protein>
<gene>
    <name evidence="3" type="ORF">H5P34_08035</name>
</gene>
<dbReference type="SUPFAM" id="SSF52009">
    <property type="entry name" value="Phosphohistidine domain"/>
    <property type="match status" value="1"/>
</dbReference>
<dbReference type="EMBL" id="JACKVC010000010">
    <property type="protein sequence ID" value="MCV7387993.1"/>
    <property type="molecule type" value="Genomic_DNA"/>
</dbReference>
<dbReference type="Gene3D" id="1.10.189.10">
    <property type="entry name" value="Pyruvate Phosphate Dikinase, domain 2"/>
    <property type="match status" value="1"/>
</dbReference>
<feature type="domain" description="Pyruvate phosphate dikinase AMP/ATP-binding" evidence="2">
    <location>
        <begin position="80"/>
        <end position="258"/>
    </location>
</feature>
<evidence type="ECO:0000259" key="1">
    <source>
        <dbReference type="Pfam" id="PF00391"/>
    </source>
</evidence>
<dbReference type="EC" id="2.7.9.1" evidence="3"/>
<dbReference type="InterPro" id="IPR010121">
    <property type="entry name" value="Pyruvate_phosphate_dikinase"/>
</dbReference>